<sequence length="52" mass="6135">MPQIRNEIYDDNGLVRVEFIEVDEPTQEEIIAQKEAQLLEMFEELKRLKGDA</sequence>
<proteinExistence type="predicted"/>
<accession>A0A6J5MUH3</accession>
<evidence type="ECO:0000313" key="1">
    <source>
        <dbReference type="EMBL" id="CAB4148590.1"/>
    </source>
</evidence>
<name>A0A6J5MUH3_9CAUD</name>
<dbReference type="EMBL" id="LR796501">
    <property type="protein sequence ID" value="CAB4148590.1"/>
    <property type="molecule type" value="Genomic_DNA"/>
</dbReference>
<protein>
    <submittedName>
        <fullName evidence="1">Uncharacterized protein</fullName>
    </submittedName>
</protein>
<reference evidence="1" key="1">
    <citation type="submission" date="2020-04" db="EMBL/GenBank/DDBJ databases">
        <authorList>
            <person name="Chiriac C."/>
            <person name="Salcher M."/>
            <person name="Ghai R."/>
            <person name="Kavagutti S V."/>
        </authorList>
    </citation>
    <scope>NUCLEOTIDE SEQUENCE</scope>
</reference>
<organism evidence="1">
    <name type="scientific">uncultured Caudovirales phage</name>
    <dbReference type="NCBI Taxonomy" id="2100421"/>
    <lineage>
        <taxon>Viruses</taxon>
        <taxon>Duplodnaviria</taxon>
        <taxon>Heunggongvirae</taxon>
        <taxon>Uroviricota</taxon>
        <taxon>Caudoviricetes</taxon>
        <taxon>Peduoviridae</taxon>
        <taxon>Maltschvirus</taxon>
        <taxon>Maltschvirus maltsch</taxon>
    </lineage>
</organism>
<gene>
    <name evidence="1" type="ORF">UFOVP533_12</name>
</gene>